<sequence>MSIEIIAVETNENQIIELIAKVIDNACLRQALVDDAKGTARKVLGNPFLKLQSEHKRGLKSLGGGYFVWADEQLNLQQPPTPEQLAQAMLAPERLSENTVSQGGTNIEIKAPLTKTVTSKAAFLANLRKILAANSVTVID</sequence>
<gene>
    <name evidence="1" type="ORF">SAMN04488038_11926</name>
</gene>
<dbReference type="STRING" id="489703.SAMN04488038_11926"/>
<evidence type="ECO:0000313" key="2">
    <source>
        <dbReference type="Proteomes" id="UP000199233"/>
    </source>
</evidence>
<name>A0A1H9M650_9GAMM</name>
<dbReference type="EMBL" id="FOFS01000019">
    <property type="protein sequence ID" value="SER19240.1"/>
    <property type="molecule type" value="Genomic_DNA"/>
</dbReference>
<protein>
    <submittedName>
        <fullName evidence="1">Uncharacterized protein</fullName>
    </submittedName>
</protein>
<dbReference type="AlphaFoldDB" id="A0A1H9M650"/>
<dbReference type="RefSeq" id="WP_093289503.1">
    <property type="nucleotide sequence ID" value="NZ_FOFS01000019.1"/>
</dbReference>
<evidence type="ECO:0000313" key="1">
    <source>
        <dbReference type="EMBL" id="SER19240.1"/>
    </source>
</evidence>
<dbReference type="Proteomes" id="UP000199233">
    <property type="component" value="Unassembled WGS sequence"/>
</dbReference>
<reference evidence="1 2" key="1">
    <citation type="submission" date="2016-10" db="EMBL/GenBank/DDBJ databases">
        <authorList>
            <person name="de Groot N.N."/>
        </authorList>
    </citation>
    <scope>NUCLEOTIDE SEQUENCE [LARGE SCALE GENOMIC DNA]</scope>
    <source>
        <strain evidence="1 2">DSM 25927</strain>
    </source>
</reference>
<organism evidence="1 2">
    <name type="scientific">Solimonas aquatica</name>
    <dbReference type="NCBI Taxonomy" id="489703"/>
    <lineage>
        <taxon>Bacteria</taxon>
        <taxon>Pseudomonadati</taxon>
        <taxon>Pseudomonadota</taxon>
        <taxon>Gammaproteobacteria</taxon>
        <taxon>Nevskiales</taxon>
        <taxon>Nevskiaceae</taxon>
        <taxon>Solimonas</taxon>
    </lineage>
</organism>
<keyword evidence="2" id="KW-1185">Reference proteome</keyword>
<accession>A0A1H9M650</accession>
<proteinExistence type="predicted"/>